<dbReference type="SMART" id="SM00355">
    <property type="entry name" value="ZnF_C2H2"/>
    <property type="match status" value="2"/>
</dbReference>
<evidence type="ECO:0000256" key="8">
    <source>
        <dbReference type="SAM" id="Coils"/>
    </source>
</evidence>
<dbReference type="SMART" id="SM00692">
    <property type="entry name" value="DM3"/>
    <property type="match status" value="2"/>
</dbReference>
<dbReference type="PROSITE" id="PS50950">
    <property type="entry name" value="ZF_THAP"/>
    <property type="match status" value="2"/>
</dbReference>
<feature type="region of interest" description="Disordered" evidence="9">
    <location>
        <begin position="84"/>
        <end position="114"/>
    </location>
</feature>
<dbReference type="SUPFAM" id="SSF57716">
    <property type="entry name" value="Glucocorticoid receptor-like (DNA-binding domain)"/>
    <property type="match status" value="3"/>
</dbReference>
<comment type="caution">
    <text evidence="13">The sequence shown here is derived from an EMBL/GenBank/DDBJ whole genome shotgun (WGS) entry which is preliminary data.</text>
</comment>
<feature type="domain" description="ZAD" evidence="12">
    <location>
        <begin position="275"/>
        <end position="358"/>
    </location>
</feature>
<keyword evidence="3 7" id="KW-0862">Zinc</keyword>
<dbReference type="SMART" id="SM00868">
    <property type="entry name" value="zf-AD"/>
    <property type="match status" value="1"/>
</dbReference>
<feature type="coiled-coil region" evidence="8">
    <location>
        <begin position="609"/>
        <end position="636"/>
    </location>
</feature>
<feature type="binding site" evidence="7">
    <location>
        <position position="277"/>
    </location>
    <ligand>
        <name>Zn(2+)</name>
        <dbReference type="ChEBI" id="CHEBI:29105"/>
    </ligand>
</feature>
<keyword evidence="1 7" id="KW-0479">Metal-binding</keyword>
<reference evidence="13" key="1">
    <citation type="submission" date="2023-03" db="EMBL/GenBank/DDBJ databases">
        <title>Chromosome-level genomes of two armyworms, Mythimna separata and Mythimna loreyi, provide insights into the biosynthesis and reception of sex pheromones.</title>
        <authorList>
            <person name="Zhao H."/>
        </authorList>
    </citation>
    <scope>NUCLEOTIDE SEQUENCE</scope>
    <source>
        <strain evidence="13">BeijingLab</strain>
        <tissue evidence="13">Pupa</tissue>
    </source>
</reference>
<evidence type="ECO:0000259" key="12">
    <source>
        <dbReference type="PROSITE" id="PS51915"/>
    </source>
</evidence>
<evidence type="ECO:0000256" key="6">
    <source>
        <dbReference type="PROSITE-ProRule" id="PRU00309"/>
    </source>
</evidence>
<dbReference type="EMBL" id="JARGEI010000003">
    <property type="protein sequence ID" value="KAJ8733751.1"/>
    <property type="molecule type" value="Genomic_DNA"/>
</dbReference>
<dbReference type="InterPro" id="IPR006612">
    <property type="entry name" value="THAP_Znf"/>
</dbReference>
<proteinExistence type="predicted"/>
<dbReference type="InterPro" id="IPR038441">
    <property type="entry name" value="THAP_Znf_sf"/>
</dbReference>
<dbReference type="PROSITE" id="PS00028">
    <property type="entry name" value="ZINC_FINGER_C2H2_1"/>
    <property type="match status" value="2"/>
</dbReference>
<keyword evidence="8" id="KW-0175">Coiled coil</keyword>
<name>A0AAD8DZX9_MYTSE</name>
<dbReference type="Gene3D" id="6.20.210.20">
    <property type="entry name" value="THAP domain"/>
    <property type="match status" value="2"/>
</dbReference>
<dbReference type="GO" id="GO:0043565">
    <property type="term" value="F:sequence-specific DNA binding"/>
    <property type="evidence" value="ECO:0007669"/>
    <property type="project" value="InterPro"/>
</dbReference>
<sequence>MPRCSASGCRNMGSHTFPKDPKVRILWEKATNKENFKASKHSRLCYDHFKPSDYVDTGYSVGLASRSSPFHRFLKKTAVPSIFSSNTRQSRTSETSEIEEKTASSPTKNNVMKNNTVSPQKAIKEEENSSTEVNNALRDRSVRLKNKKAYLLNRRCSVPHCNARPTNEISLHPCPNNAAVRNEWAEALRVSYQYVKNMVACSLHFSKIDFIPTRHSERVLKYNAVPTRNLLNRKKVVPGKQKHLKKDAAPKAGKQQTMTDTDGKTKETVKEDVNRECRACLKKLDDKKSCCNVFQAWAPPWDGMEASIAEDLAKLANVEITPTDRHSKVLCAPCYQRLLEAASFAAKVRNCDLLLRMRFTAEIDIERVWPKPIQVDKNINGSVFNNPMDIEIKQEVVSDEEYPVNGTDNSFVENELANLEIKIEPEELVEPPPMNITINGTISLDPLNSENKDVKDGTDIQQETNFIQMEVKQEPASEGEQDLDQTPDLSLECLLCTKSFNSVTGLKAHVIAQHSYKSVKRKADGSVSPEKKRCDFQCKICKRSFQTSTDLMVHETCHNKHACYGCTEKFDSFELLTRHRKRCKASIANSVQKLKTLEDVKRPLPEGKIENFQLEIEKIESESTCKEEDIEMKESELIKAEDVEMKDVNSEQKDENYIEVPVVSNHDILEHDNNTLDGVNEETDGGRNLESVREELDTEKLLNSIMGLVEDENDKKLETVDENIDNKLENIIGEERDNTITESNKEALGNIEKIAESENIIEDPDSSMKLHLELIHSTENETEPSLSDADMPVQTLDNDGT</sequence>
<dbReference type="GO" id="GO:0008270">
    <property type="term" value="F:zinc ion binding"/>
    <property type="evidence" value="ECO:0007669"/>
    <property type="project" value="UniProtKB-UniRule"/>
</dbReference>
<evidence type="ECO:0000259" key="10">
    <source>
        <dbReference type="PROSITE" id="PS50157"/>
    </source>
</evidence>
<evidence type="ECO:0000256" key="9">
    <source>
        <dbReference type="SAM" id="MobiDB-lite"/>
    </source>
</evidence>
<dbReference type="InterPro" id="IPR013087">
    <property type="entry name" value="Znf_C2H2_type"/>
</dbReference>
<evidence type="ECO:0000256" key="4">
    <source>
        <dbReference type="ARBA" id="ARBA00023125"/>
    </source>
</evidence>
<dbReference type="PROSITE" id="PS50157">
    <property type="entry name" value="ZINC_FINGER_C2H2_2"/>
    <property type="match status" value="2"/>
</dbReference>
<evidence type="ECO:0000256" key="7">
    <source>
        <dbReference type="PROSITE-ProRule" id="PRU01263"/>
    </source>
</evidence>
<feature type="region of interest" description="Disordered" evidence="9">
    <location>
        <begin position="237"/>
        <end position="267"/>
    </location>
</feature>
<evidence type="ECO:0000256" key="1">
    <source>
        <dbReference type="ARBA" id="ARBA00022723"/>
    </source>
</evidence>
<feature type="compositionally biased region" description="Polar residues" evidence="9">
    <location>
        <begin position="103"/>
        <end position="114"/>
    </location>
</feature>
<feature type="compositionally biased region" description="Polar residues" evidence="9">
    <location>
        <begin position="84"/>
        <end position="95"/>
    </location>
</feature>
<feature type="region of interest" description="Disordered" evidence="9">
    <location>
        <begin position="777"/>
        <end position="801"/>
    </location>
</feature>
<dbReference type="InterPro" id="IPR012934">
    <property type="entry name" value="Znf_AD"/>
</dbReference>
<dbReference type="Gene3D" id="3.40.1800.20">
    <property type="match status" value="1"/>
</dbReference>
<feature type="binding site" evidence="7">
    <location>
        <position position="280"/>
    </location>
    <ligand>
        <name>Zn(2+)</name>
        <dbReference type="ChEBI" id="CHEBI:29105"/>
    </ligand>
</feature>
<evidence type="ECO:0000256" key="2">
    <source>
        <dbReference type="ARBA" id="ARBA00022771"/>
    </source>
</evidence>
<dbReference type="AlphaFoldDB" id="A0AAD8DZX9"/>
<dbReference type="GO" id="GO:0005634">
    <property type="term" value="C:nucleus"/>
    <property type="evidence" value="ECO:0007669"/>
    <property type="project" value="InterPro"/>
</dbReference>
<dbReference type="Pfam" id="PF05485">
    <property type="entry name" value="THAP"/>
    <property type="match status" value="2"/>
</dbReference>
<organism evidence="13 14">
    <name type="scientific">Mythimna separata</name>
    <name type="common">Oriental armyworm</name>
    <name type="synonym">Pseudaletia separata</name>
    <dbReference type="NCBI Taxonomy" id="271217"/>
    <lineage>
        <taxon>Eukaryota</taxon>
        <taxon>Metazoa</taxon>
        <taxon>Ecdysozoa</taxon>
        <taxon>Arthropoda</taxon>
        <taxon>Hexapoda</taxon>
        <taxon>Insecta</taxon>
        <taxon>Pterygota</taxon>
        <taxon>Neoptera</taxon>
        <taxon>Endopterygota</taxon>
        <taxon>Lepidoptera</taxon>
        <taxon>Glossata</taxon>
        <taxon>Ditrysia</taxon>
        <taxon>Noctuoidea</taxon>
        <taxon>Noctuidae</taxon>
        <taxon>Noctuinae</taxon>
        <taxon>Hadenini</taxon>
        <taxon>Mythimna</taxon>
    </lineage>
</organism>
<dbReference type="Proteomes" id="UP001231518">
    <property type="component" value="Chromosome 5"/>
</dbReference>
<keyword evidence="4 6" id="KW-0238">DNA-binding</keyword>
<dbReference type="Pfam" id="PF07776">
    <property type="entry name" value="zf-AD"/>
    <property type="match status" value="1"/>
</dbReference>
<evidence type="ECO:0000256" key="3">
    <source>
        <dbReference type="ARBA" id="ARBA00022833"/>
    </source>
</evidence>
<feature type="domain" description="C2H2-type" evidence="10">
    <location>
        <begin position="491"/>
        <end position="519"/>
    </location>
</feature>
<dbReference type="PANTHER" id="PTHR46600:SF11">
    <property type="entry name" value="THAP DOMAIN-CONTAINING PROTEIN 10"/>
    <property type="match status" value="1"/>
</dbReference>
<feature type="domain" description="C2H2-type" evidence="10">
    <location>
        <begin position="536"/>
        <end position="558"/>
    </location>
</feature>
<evidence type="ECO:0000256" key="5">
    <source>
        <dbReference type="PROSITE-ProRule" id="PRU00042"/>
    </source>
</evidence>
<evidence type="ECO:0000313" key="13">
    <source>
        <dbReference type="EMBL" id="KAJ8733751.1"/>
    </source>
</evidence>
<dbReference type="InterPro" id="IPR026516">
    <property type="entry name" value="THAP1/10"/>
</dbReference>
<dbReference type="Gene3D" id="3.30.160.60">
    <property type="entry name" value="Classic Zinc Finger"/>
    <property type="match status" value="1"/>
</dbReference>
<dbReference type="PROSITE" id="PS51915">
    <property type="entry name" value="ZAD"/>
    <property type="match status" value="1"/>
</dbReference>
<gene>
    <name evidence="13" type="ORF">PYW07_014302</name>
</gene>
<feature type="domain" description="THAP-type" evidence="11">
    <location>
        <begin position="1"/>
        <end position="83"/>
    </location>
</feature>
<evidence type="ECO:0000313" key="14">
    <source>
        <dbReference type="Proteomes" id="UP001231518"/>
    </source>
</evidence>
<dbReference type="SMART" id="SM00980">
    <property type="entry name" value="THAP"/>
    <property type="match status" value="2"/>
</dbReference>
<dbReference type="PANTHER" id="PTHR46600">
    <property type="entry name" value="THAP DOMAIN-CONTAINING"/>
    <property type="match status" value="1"/>
</dbReference>
<protein>
    <submittedName>
        <fullName evidence="13">Uncharacterized protein</fullName>
    </submittedName>
</protein>
<keyword evidence="14" id="KW-1185">Reference proteome</keyword>
<accession>A0AAD8DZX9</accession>
<keyword evidence="2 5" id="KW-0863">Zinc-finger</keyword>
<feature type="binding site" evidence="7">
    <location>
        <position position="334"/>
    </location>
    <ligand>
        <name>Zn(2+)</name>
        <dbReference type="ChEBI" id="CHEBI:29105"/>
    </ligand>
</feature>
<feature type="domain" description="THAP-type" evidence="11">
    <location>
        <begin position="152"/>
        <end position="229"/>
    </location>
</feature>
<feature type="binding site" evidence="7">
    <location>
        <position position="331"/>
    </location>
    <ligand>
        <name>Zn(2+)</name>
        <dbReference type="ChEBI" id="CHEBI:29105"/>
    </ligand>
</feature>
<evidence type="ECO:0000259" key="11">
    <source>
        <dbReference type="PROSITE" id="PS50950"/>
    </source>
</evidence>